<protein>
    <submittedName>
        <fullName evidence="4">Oxidoreductase</fullName>
    </submittedName>
</protein>
<dbReference type="PANTHER" id="PTHR43249:SF1">
    <property type="entry name" value="D-GLUCOSIDE 3-DEHYDROGENASE"/>
    <property type="match status" value="1"/>
</dbReference>
<dbReference type="AlphaFoldDB" id="A0A1T2XI18"/>
<organism evidence="4 5">
    <name type="scientific">Paenibacillus selenitireducens</name>
    <dbReference type="NCBI Taxonomy" id="1324314"/>
    <lineage>
        <taxon>Bacteria</taxon>
        <taxon>Bacillati</taxon>
        <taxon>Bacillota</taxon>
        <taxon>Bacilli</taxon>
        <taxon>Bacillales</taxon>
        <taxon>Paenibacillaceae</taxon>
        <taxon>Paenibacillus</taxon>
    </lineage>
</organism>
<sequence>MSKKKIGIIGAGSISDMHLQAYAKNNEAELYAICDLNQQRAEEKAKQYQIPNVYTNYHDLLANPEVEAVSICTWNNTHAEISIAALRAGKHVLVEKPLCRTVEEAIAMQDAVRETGKTLQVGFVRRYDANAQLVKHFIDKEELGEIYYAKATCIRRLGNPGGWFADVERSGGGPLIDLGVHIIDLCWYMMGRPKPVSVSGNTYHKLGNRANIKNLSFYQAADYDPNTNGVEDLANALIRFENGASLLIDVSFTLHAKKDEIAVKLYGDKGGVEIEPELTMITEKYDTILNVAPQTDSKSINVTEAFCNEVNHFVSCVQSGETPISPVEDGLNIMKILCGIYESAAKGQEVQL</sequence>
<dbReference type="GO" id="GO:0000166">
    <property type="term" value="F:nucleotide binding"/>
    <property type="evidence" value="ECO:0007669"/>
    <property type="project" value="InterPro"/>
</dbReference>
<dbReference type="InterPro" id="IPR052515">
    <property type="entry name" value="Gfo/Idh/MocA_Oxidoreductase"/>
</dbReference>
<dbReference type="SUPFAM" id="SSF51735">
    <property type="entry name" value="NAD(P)-binding Rossmann-fold domains"/>
    <property type="match status" value="1"/>
</dbReference>
<dbReference type="InterPro" id="IPR004104">
    <property type="entry name" value="Gfo/Idh/MocA-like_OxRdtase_C"/>
</dbReference>
<reference evidence="4 5" key="1">
    <citation type="submission" date="2017-01" db="EMBL/GenBank/DDBJ databases">
        <title>Genome analysis of Paenibacillus selenitrireducens ES3-24.</title>
        <authorList>
            <person name="Xu D."/>
            <person name="Yao R."/>
            <person name="Zheng S."/>
        </authorList>
    </citation>
    <scope>NUCLEOTIDE SEQUENCE [LARGE SCALE GENOMIC DNA]</scope>
    <source>
        <strain evidence="4 5">ES3-24</strain>
    </source>
</reference>
<dbReference type="PANTHER" id="PTHR43249">
    <property type="entry name" value="UDP-N-ACETYL-2-AMINO-2-DEOXY-D-GLUCURONATE OXIDASE"/>
    <property type="match status" value="1"/>
</dbReference>
<dbReference type="InterPro" id="IPR000683">
    <property type="entry name" value="Gfo/Idh/MocA-like_OxRdtase_N"/>
</dbReference>
<comment type="similarity">
    <text evidence="1">Belongs to the Gfo/Idh/MocA family.</text>
</comment>
<dbReference type="InterPro" id="IPR036291">
    <property type="entry name" value="NAD(P)-bd_dom_sf"/>
</dbReference>
<dbReference type="Proteomes" id="UP000190188">
    <property type="component" value="Unassembled WGS sequence"/>
</dbReference>
<evidence type="ECO:0000256" key="1">
    <source>
        <dbReference type="ARBA" id="ARBA00010928"/>
    </source>
</evidence>
<comment type="caution">
    <text evidence="4">The sequence shown here is derived from an EMBL/GenBank/DDBJ whole genome shotgun (WGS) entry which is preliminary data.</text>
</comment>
<dbReference type="Pfam" id="PF02894">
    <property type="entry name" value="GFO_IDH_MocA_C"/>
    <property type="match status" value="1"/>
</dbReference>
<evidence type="ECO:0000313" key="4">
    <source>
        <dbReference type="EMBL" id="OPA79346.1"/>
    </source>
</evidence>
<accession>A0A1T2XI18</accession>
<dbReference type="RefSeq" id="WP_078498346.1">
    <property type="nucleotide sequence ID" value="NZ_MSZX01000003.1"/>
</dbReference>
<proteinExistence type="inferred from homology"/>
<evidence type="ECO:0000259" key="3">
    <source>
        <dbReference type="Pfam" id="PF02894"/>
    </source>
</evidence>
<dbReference type="Gene3D" id="3.30.360.10">
    <property type="entry name" value="Dihydrodipicolinate Reductase, domain 2"/>
    <property type="match status" value="1"/>
</dbReference>
<dbReference type="OrthoDB" id="9815825at2"/>
<dbReference type="EMBL" id="MSZX01000003">
    <property type="protein sequence ID" value="OPA79346.1"/>
    <property type="molecule type" value="Genomic_DNA"/>
</dbReference>
<gene>
    <name evidence="4" type="ORF">BVG16_09695</name>
</gene>
<evidence type="ECO:0000259" key="2">
    <source>
        <dbReference type="Pfam" id="PF01408"/>
    </source>
</evidence>
<feature type="domain" description="Gfo/Idh/MocA-like oxidoreductase C-terminal" evidence="3">
    <location>
        <begin position="136"/>
        <end position="352"/>
    </location>
</feature>
<dbReference type="STRING" id="1324314.BVG16_09695"/>
<name>A0A1T2XI18_9BACL</name>
<dbReference type="SUPFAM" id="SSF55347">
    <property type="entry name" value="Glyceraldehyde-3-phosphate dehydrogenase-like, C-terminal domain"/>
    <property type="match status" value="1"/>
</dbReference>
<dbReference type="Pfam" id="PF01408">
    <property type="entry name" value="GFO_IDH_MocA"/>
    <property type="match status" value="1"/>
</dbReference>
<feature type="domain" description="Gfo/Idh/MocA-like oxidoreductase N-terminal" evidence="2">
    <location>
        <begin position="5"/>
        <end position="123"/>
    </location>
</feature>
<dbReference type="Gene3D" id="3.40.50.720">
    <property type="entry name" value="NAD(P)-binding Rossmann-like Domain"/>
    <property type="match status" value="1"/>
</dbReference>
<evidence type="ECO:0000313" key="5">
    <source>
        <dbReference type="Proteomes" id="UP000190188"/>
    </source>
</evidence>
<keyword evidence="5" id="KW-1185">Reference proteome</keyword>